<dbReference type="EMBL" id="SJPT01000007">
    <property type="protein sequence ID" value="TWU21043.1"/>
    <property type="molecule type" value="Genomic_DNA"/>
</dbReference>
<feature type="transmembrane region" description="Helical" evidence="2">
    <location>
        <begin position="17"/>
        <end position="34"/>
    </location>
</feature>
<accession>A0A5C6C8M4</accession>
<reference evidence="3 4" key="1">
    <citation type="submission" date="2019-02" db="EMBL/GenBank/DDBJ databases">
        <title>Deep-cultivation of Planctomycetes and their phenomic and genomic characterization uncovers novel biology.</title>
        <authorList>
            <person name="Wiegand S."/>
            <person name="Jogler M."/>
            <person name="Boedeker C."/>
            <person name="Pinto D."/>
            <person name="Vollmers J."/>
            <person name="Rivas-Marin E."/>
            <person name="Kohn T."/>
            <person name="Peeters S.H."/>
            <person name="Heuer A."/>
            <person name="Rast P."/>
            <person name="Oberbeckmann S."/>
            <person name="Bunk B."/>
            <person name="Jeske O."/>
            <person name="Meyerdierks A."/>
            <person name="Storesund J.E."/>
            <person name="Kallscheuer N."/>
            <person name="Luecker S."/>
            <person name="Lage O.M."/>
            <person name="Pohl T."/>
            <person name="Merkel B.J."/>
            <person name="Hornburger P."/>
            <person name="Mueller R.-W."/>
            <person name="Bruemmer F."/>
            <person name="Labrenz M."/>
            <person name="Spormann A.M."/>
            <person name="Op Den Camp H."/>
            <person name="Overmann J."/>
            <person name="Amann R."/>
            <person name="Jetten M.S.M."/>
            <person name="Mascher T."/>
            <person name="Medema M.H."/>
            <person name="Devos D.P."/>
            <person name="Kaster A.-K."/>
            <person name="Ovreas L."/>
            <person name="Rohde M."/>
            <person name="Galperin M.Y."/>
            <person name="Jogler C."/>
        </authorList>
    </citation>
    <scope>NUCLEOTIDE SEQUENCE [LARGE SCALE GENOMIC DNA]</scope>
    <source>
        <strain evidence="3 4">Pla52o</strain>
    </source>
</reference>
<proteinExistence type="predicted"/>
<dbReference type="AlphaFoldDB" id="A0A5C6C8M4"/>
<evidence type="ECO:0000313" key="4">
    <source>
        <dbReference type="Proteomes" id="UP000316304"/>
    </source>
</evidence>
<gene>
    <name evidence="3" type="ORF">Pla52o_40750</name>
</gene>
<dbReference type="RefSeq" id="WP_146596171.1">
    <property type="nucleotide sequence ID" value="NZ_SJPT01000007.1"/>
</dbReference>
<keyword evidence="4" id="KW-1185">Reference proteome</keyword>
<evidence type="ECO:0000256" key="1">
    <source>
        <dbReference type="SAM" id="MobiDB-lite"/>
    </source>
</evidence>
<name>A0A5C6C8M4_9BACT</name>
<evidence type="ECO:0000256" key="2">
    <source>
        <dbReference type="SAM" id="Phobius"/>
    </source>
</evidence>
<protein>
    <submittedName>
        <fullName evidence="3">Uncharacterized protein</fullName>
    </submittedName>
</protein>
<keyword evidence="2" id="KW-0472">Membrane</keyword>
<keyword evidence="2" id="KW-0812">Transmembrane</keyword>
<feature type="region of interest" description="Disordered" evidence="1">
    <location>
        <begin position="154"/>
        <end position="181"/>
    </location>
</feature>
<comment type="caution">
    <text evidence="3">The sequence shown here is derived from an EMBL/GenBank/DDBJ whole genome shotgun (WGS) entry which is preliminary data.</text>
</comment>
<sequence length="697" mass="78263">MDSNKIKDMAIRHVEKVVLGIFVCVSGFLVYQAMQLPDFTKQPTRLRDDANRVKNEVDDDHTDEIIPLRELSNFDILTRTKKTLEAVDPVPTYDLAEWQEIPRNDAFKRRDPQLYAPLALKMSGVIGTMAIRSKDGQYELAELEPADPVVVVEEKKTRPKRKPRRSRRGGDPSMEGMGMEGMGMEDMGLGGEMAGMMDGAEGGMMDMMGGMTPAGPPVRRLDPQDNMSIYQVPASLSDFKTGAPMKAAPMVARFIAGTAVIPHKAIYNAFRTALADSTNYRPQDRDTPKYWNFQVQRADVTDRPVDQIAEGDWVVRKDRVFHTQVAAVVWAGTAPELVPSDYRDDLLTMWIPPMLLDDYSNFVLHPMIPMISKLELELQNKPILETVNPFERINEDGTFKGIDINRTDVNLNATTGNPMMPGMRDMEGMATSSSPYGFAGVEANPVEHKLIRFYDFDYSFDKDSPKPGRKYVYRIRVSVKDPNFPDNPLLQPLAKTLHPESYERVSALQAKAEKDYAPVRARGGRDPISKFRQFERWTPWSEPSDPVSLPTENTVLAGPVVPAAVKTMKWQGRNVPFAKNEPTGKMVVSKFDTALKTRVPMQIEATEGTVLSKTADSADVIDPLTLEIKKLPKAKITNRTTVIALEGGNPLQIVTNDEMKEPGQYLLFKDNGELDVSDEIDDMQQYRIYSFAEERGE</sequence>
<feature type="compositionally biased region" description="Basic residues" evidence="1">
    <location>
        <begin position="157"/>
        <end position="167"/>
    </location>
</feature>
<keyword evidence="2" id="KW-1133">Transmembrane helix</keyword>
<organism evidence="3 4">
    <name type="scientific">Novipirellula galeiformis</name>
    <dbReference type="NCBI Taxonomy" id="2528004"/>
    <lineage>
        <taxon>Bacteria</taxon>
        <taxon>Pseudomonadati</taxon>
        <taxon>Planctomycetota</taxon>
        <taxon>Planctomycetia</taxon>
        <taxon>Pirellulales</taxon>
        <taxon>Pirellulaceae</taxon>
        <taxon>Novipirellula</taxon>
    </lineage>
</organism>
<dbReference type="OrthoDB" id="226550at2"/>
<evidence type="ECO:0000313" key="3">
    <source>
        <dbReference type="EMBL" id="TWU21043.1"/>
    </source>
</evidence>
<dbReference type="Proteomes" id="UP000316304">
    <property type="component" value="Unassembled WGS sequence"/>
</dbReference>